<evidence type="ECO:0000256" key="1">
    <source>
        <dbReference type="ARBA" id="ARBA00006392"/>
    </source>
</evidence>
<dbReference type="GO" id="GO:0006950">
    <property type="term" value="P:response to stress"/>
    <property type="evidence" value="ECO:0007669"/>
    <property type="project" value="Ensembl"/>
</dbReference>
<evidence type="ECO:0000256" key="2">
    <source>
        <dbReference type="ARBA" id="ARBA00022553"/>
    </source>
</evidence>
<sequence>MEKLAAGLARLRWSPAALPLDAIVSQCRLPTLVCLGQGERVEGVSAQDVLLVHSCRQWTTVTAHSLEEGHYVIGPKIDIPLQYPGKFKLLDQDRDIREPVQYFNSVEEVASIFPDRVFVMEAITFSVKVVSGEFSEDSEVYNFTLHAGDELTLMGQAEILCAKTVKEKSRFNTILRKLGKAAPAAGARQVKGKMPCLICMNHRTNESLSLPFQCKGRFSTRSPLELRLQEGEHTIRSIIEKVRLPVNVAVPSRPARNPYDLHAIREGHCYKLVSIISKTVVLCCILRRDELVPFHFLLLTDMPRFQLPEGLLAGDPQLEKLLRDSAAYCHDRFNPDEYSRAVREAKPDFSEECASPRRLRLCLPAWVPRDPAACCQGPRGVAGGATRPPLPDFPDPDREYMTPDWAEPEFRTQELLEIPYEELWSNPSPEGCCEPGSGRQDLVSFGAVTPLGSPHRPGVPGDEPRGDTPPPVPPKSEAVRATVPSPGMGNDTPGVPPALAPAPSPSPSLSYYSSGLHDGSVPRSGSGSPSPDAYSLYCYPCTWGDCKAGEAPGRPLPPATLPPAAQPTPTSWSDPWAYAEAGAGAGSGCSTPLSGAEPPLKPYRSCPRLKPPHPQKRFAPFGALNPFAGPTEWPESPEWPKPPSAPAAPSSSSSPEPFTPVEEPGDSIVIRGAAPLSPAVLRGAEGGVTRLYLAQGVIEVPPAARGDGGAPPAAPRPSGDGSPWLPPADLSALSLEEVSKCLRFIGLSEDVVSFFARERIDGSIFVQLSEEILADDFRLTKLQVKKIMQFIKGWRPKI</sequence>
<evidence type="ECO:0000256" key="3">
    <source>
        <dbReference type="SAM" id="MobiDB-lite"/>
    </source>
</evidence>
<protein>
    <submittedName>
        <fullName evidence="5">GRB2 associated regulator of MAPK1 subtype 2</fullName>
    </submittedName>
</protein>
<dbReference type="PANTHER" id="PTHR14454:SF5">
    <property type="entry name" value="GRB2-ASSOCIATED AND REGULATOR OF MAPK PROTEIN 2"/>
    <property type="match status" value="1"/>
</dbReference>
<feature type="compositionally biased region" description="Pro residues" evidence="3">
    <location>
        <begin position="554"/>
        <end position="566"/>
    </location>
</feature>
<feature type="region of interest" description="Disordered" evidence="3">
    <location>
        <begin position="427"/>
        <end position="531"/>
    </location>
</feature>
<dbReference type="CDD" id="cd09525">
    <property type="entry name" value="SAM_GAREM"/>
    <property type="match status" value="1"/>
</dbReference>
<comment type="similarity">
    <text evidence="1">Belongs to the GAREM family.</text>
</comment>
<name>A0A663E7S5_AQUCH</name>
<dbReference type="InterPro" id="IPR013761">
    <property type="entry name" value="SAM/pointed_sf"/>
</dbReference>
<organism evidence="5 6">
    <name type="scientific">Aquila chrysaetos chrysaetos</name>
    <dbReference type="NCBI Taxonomy" id="223781"/>
    <lineage>
        <taxon>Eukaryota</taxon>
        <taxon>Metazoa</taxon>
        <taxon>Chordata</taxon>
        <taxon>Craniata</taxon>
        <taxon>Vertebrata</taxon>
        <taxon>Euteleostomi</taxon>
        <taxon>Archelosauria</taxon>
        <taxon>Archosauria</taxon>
        <taxon>Dinosauria</taxon>
        <taxon>Saurischia</taxon>
        <taxon>Theropoda</taxon>
        <taxon>Coelurosauria</taxon>
        <taxon>Aves</taxon>
        <taxon>Neognathae</taxon>
        <taxon>Neoaves</taxon>
        <taxon>Telluraves</taxon>
        <taxon>Accipitrimorphae</taxon>
        <taxon>Accipitriformes</taxon>
        <taxon>Accipitridae</taxon>
        <taxon>Accipitrinae</taxon>
        <taxon>Aquila</taxon>
    </lineage>
</organism>
<reference evidence="5" key="2">
    <citation type="submission" date="2025-09" db="UniProtKB">
        <authorList>
            <consortium name="Ensembl"/>
        </authorList>
    </citation>
    <scope>IDENTIFICATION</scope>
</reference>
<dbReference type="GO" id="GO:1990138">
    <property type="term" value="P:neuron projection extension"/>
    <property type="evidence" value="ECO:0007669"/>
    <property type="project" value="Ensembl"/>
</dbReference>
<feature type="compositionally biased region" description="Low complexity" evidence="3">
    <location>
        <begin position="647"/>
        <end position="662"/>
    </location>
</feature>
<feature type="compositionally biased region" description="Pro residues" evidence="3">
    <location>
        <begin position="494"/>
        <end position="506"/>
    </location>
</feature>
<dbReference type="Gene3D" id="1.10.150.50">
    <property type="entry name" value="Transcription Factor, Ets-1"/>
    <property type="match status" value="1"/>
</dbReference>
<evidence type="ECO:0000313" key="6">
    <source>
        <dbReference type="Proteomes" id="UP000472275"/>
    </source>
</evidence>
<keyword evidence="2" id="KW-0597">Phosphoprotein</keyword>
<keyword evidence="6" id="KW-1185">Reference proteome</keyword>
<feature type="compositionally biased region" description="Low complexity" evidence="3">
    <location>
        <begin position="507"/>
        <end position="531"/>
    </location>
</feature>
<dbReference type="InterPro" id="IPR052281">
    <property type="entry name" value="GAREM"/>
</dbReference>
<dbReference type="GO" id="GO:0035176">
    <property type="term" value="P:social behavior"/>
    <property type="evidence" value="ECO:0007669"/>
    <property type="project" value="Ensembl"/>
</dbReference>
<feature type="region of interest" description="Disordered" evidence="3">
    <location>
        <begin position="703"/>
        <end position="725"/>
    </location>
</feature>
<gene>
    <name evidence="5" type="primary">GAREM2</name>
</gene>
<proteinExistence type="inferred from homology"/>
<dbReference type="Pfam" id="PF12736">
    <property type="entry name" value="CABIT"/>
    <property type="match status" value="1"/>
</dbReference>
<dbReference type="InParanoid" id="A0A663E7S5"/>
<dbReference type="Proteomes" id="UP000472275">
    <property type="component" value="Chromosome 15"/>
</dbReference>
<feature type="compositionally biased region" description="Pro residues" evidence="3">
    <location>
        <begin position="637"/>
        <end position="646"/>
    </location>
</feature>
<dbReference type="InterPro" id="IPR025946">
    <property type="entry name" value="CABIT_dom"/>
</dbReference>
<feature type="region of interest" description="Disordered" evidence="3">
    <location>
        <begin position="549"/>
        <end position="665"/>
    </location>
</feature>
<dbReference type="SUPFAM" id="SSF47769">
    <property type="entry name" value="SAM/Pointed domain"/>
    <property type="match status" value="1"/>
</dbReference>
<evidence type="ECO:0000313" key="5">
    <source>
        <dbReference type="Ensembl" id="ENSACCP00020008310.1"/>
    </source>
</evidence>
<evidence type="ECO:0000259" key="4">
    <source>
        <dbReference type="Pfam" id="PF12736"/>
    </source>
</evidence>
<dbReference type="PANTHER" id="PTHR14454">
    <property type="entry name" value="GRB2-ASSOCIATED AND REGULATOR OF MAPK PROTEIN FAMILY MEMBER"/>
    <property type="match status" value="1"/>
</dbReference>
<dbReference type="GO" id="GO:0050890">
    <property type="term" value="P:cognition"/>
    <property type="evidence" value="ECO:0007669"/>
    <property type="project" value="Ensembl"/>
</dbReference>
<dbReference type="GeneTree" id="ENSGT00530000063834"/>
<dbReference type="AlphaFoldDB" id="A0A663E7S5"/>
<reference evidence="5" key="1">
    <citation type="submission" date="2025-08" db="UniProtKB">
        <authorList>
            <consortium name="Ensembl"/>
        </authorList>
    </citation>
    <scope>IDENTIFICATION</scope>
</reference>
<dbReference type="Ensembl" id="ENSACCT00020008673.1">
    <property type="protein sequence ID" value="ENSACCP00020008310.1"/>
    <property type="gene ID" value="ENSACCG00020005641.1"/>
</dbReference>
<accession>A0A663E7S5</accession>
<feature type="domain" description="CABIT" evidence="4">
    <location>
        <begin position="29"/>
        <end position="306"/>
    </location>
</feature>